<evidence type="ECO:0000256" key="1">
    <source>
        <dbReference type="SAM" id="Phobius"/>
    </source>
</evidence>
<feature type="transmembrane region" description="Helical" evidence="1">
    <location>
        <begin position="31"/>
        <end position="47"/>
    </location>
</feature>
<organism evidence="2 3">
    <name type="scientific">Arenicella chitinivorans</name>
    <dbReference type="NCBI Taxonomy" id="1329800"/>
    <lineage>
        <taxon>Bacteria</taxon>
        <taxon>Pseudomonadati</taxon>
        <taxon>Pseudomonadota</taxon>
        <taxon>Gammaproteobacteria</taxon>
        <taxon>Arenicellales</taxon>
        <taxon>Arenicellaceae</taxon>
        <taxon>Arenicella</taxon>
    </lineage>
</organism>
<keyword evidence="1" id="KW-1133">Transmembrane helix</keyword>
<reference evidence="2" key="1">
    <citation type="journal article" date="2014" name="Int. J. Syst. Evol. Microbiol.">
        <title>Complete genome sequence of Corynebacterium casei LMG S-19264T (=DSM 44701T), isolated from a smear-ripened cheese.</title>
        <authorList>
            <consortium name="US DOE Joint Genome Institute (JGI-PGF)"/>
            <person name="Walter F."/>
            <person name="Albersmeier A."/>
            <person name="Kalinowski J."/>
            <person name="Ruckert C."/>
        </authorList>
    </citation>
    <scope>NUCLEOTIDE SEQUENCE</scope>
    <source>
        <strain evidence="2">KCTC 12711</strain>
    </source>
</reference>
<evidence type="ECO:0000313" key="3">
    <source>
        <dbReference type="Proteomes" id="UP000614811"/>
    </source>
</evidence>
<feature type="transmembrane region" description="Helical" evidence="1">
    <location>
        <begin position="59"/>
        <end position="81"/>
    </location>
</feature>
<keyword evidence="1" id="KW-0472">Membrane</keyword>
<sequence>MKLSKYLLSALFSMMAGVGIVKIFMGELHPVALIICMAYLCIVAALNSKGGKLIKYVAYLFAGLLSLLLLGVLLAVAMPLFGAEFELALFFASLLIGAIGVLTIFTIRSENTNSV</sequence>
<dbReference type="AlphaFoldDB" id="A0A918VHA6"/>
<comment type="caution">
    <text evidence="2">The sequence shown here is derived from an EMBL/GenBank/DDBJ whole genome shotgun (WGS) entry which is preliminary data.</text>
</comment>
<reference evidence="2" key="2">
    <citation type="submission" date="2020-09" db="EMBL/GenBank/DDBJ databases">
        <authorList>
            <person name="Sun Q."/>
            <person name="Kim S."/>
        </authorList>
    </citation>
    <scope>NUCLEOTIDE SEQUENCE</scope>
    <source>
        <strain evidence="2">KCTC 12711</strain>
    </source>
</reference>
<name>A0A918VHA6_9GAMM</name>
<dbReference type="EMBL" id="BMXA01000001">
    <property type="protein sequence ID" value="GGZ96637.1"/>
    <property type="molecule type" value="Genomic_DNA"/>
</dbReference>
<keyword evidence="1" id="KW-0812">Transmembrane</keyword>
<evidence type="ECO:0000313" key="2">
    <source>
        <dbReference type="EMBL" id="GGZ96637.1"/>
    </source>
</evidence>
<keyword evidence="3" id="KW-1185">Reference proteome</keyword>
<feature type="transmembrane region" description="Helical" evidence="1">
    <location>
        <begin position="87"/>
        <end position="107"/>
    </location>
</feature>
<dbReference type="RefSeq" id="WP_189398058.1">
    <property type="nucleotide sequence ID" value="NZ_BMXA01000001.1"/>
</dbReference>
<gene>
    <name evidence="2" type="ORF">GCM10008090_01080</name>
</gene>
<accession>A0A918VHA6</accession>
<dbReference type="Proteomes" id="UP000614811">
    <property type="component" value="Unassembled WGS sequence"/>
</dbReference>
<proteinExistence type="predicted"/>
<protein>
    <submittedName>
        <fullName evidence="2">Uncharacterized protein</fullName>
    </submittedName>
</protein>
<feature type="transmembrane region" description="Helical" evidence="1">
    <location>
        <begin position="7"/>
        <end position="25"/>
    </location>
</feature>